<sequence length="529" mass="59487">MNVKKLENFVKSQQNSFKSLFQRKQSGSFALVVDEDSKPESPKIIPQLSPFANSVVARCSKVLGISTHELQHRFDIELPESVKQLFTYARNFVEFVSYQTIDVFTTQPDFLTDKEFRRLTYDMMLAWETPCIEFHLEEKVDDAKTVGREAFARIAPACVAIADIITVHNLFDALTSSTSGLKLHFLIYDKYLHTLDKNIKATKLIPKPSTNNVELDDGEIILDADGTIPTQPVLQHIGISAWPGRLILTNYAIYFESLGVALYEKATRYDLATDMKQVIKPDLTGPLGARVFDKAVMYKSIANSDPVYFEFPEFKGNSRRDYWLDVCLEILHAHRFIRRSNLKEVQELDILARASLGILRYHAIREAFSFFASQYKSLLVFSLAESLPKGDKILHTLLSRITLHNTSFNSDECSKLSPTKRSASSPPALLALSRLGFTLSKGESYLEGVKAVVGDLIVGEINPLEVVVKQSMQAIGKAEAAQATVDKVKVEGIDTNIAVMKVSKGYFTFLSYQKSLIKVHVHKVKKKKS</sequence>
<gene>
    <name evidence="1" type="ORF">LITE_LOCUS16588</name>
</gene>
<organism evidence="1 2">
    <name type="scientific">Linum tenue</name>
    <dbReference type="NCBI Taxonomy" id="586396"/>
    <lineage>
        <taxon>Eukaryota</taxon>
        <taxon>Viridiplantae</taxon>
        <taxon>Streptophyta</taxon>
        <taxon>Embryophyta</taxon>
        <taxon>Tracheophyta</taxon>
        <taxon>Spermatophyta</taxon>
        <taxon>Magnoliopsida</taxon>
        <taxon>eudicotyledons</taxon>
        <taxon>Gunneridae</taxon>
        <taxon>Pentapetalae</taxon>
        <taxon>rosids</taxon>
        <taxon>fabids</taxon>
        <taxon>Malpighiales</taxon>
        <taxon>Linaceae</taxon>
        <taxon>Linum</taxon>
    </lineage>
</organism>
<evidence type="ECO:0000313" key="2">
    <source>
        <dbReference type="Proteomes" id="UP001154282"/>
    </source>
</evidence>
<dbReference type="AlphaFoldDB" id="A0AAV0JZF4"/>
<protein>
    <submittedName>
        <fullName evidence="1">Uncharacterized protein</fullName>
    </submittedName>
</protein>
<reference evidence="1" key="1">
    <citation type="submission" date="2022-08" db="EMBL/GenBank/DDBJ databases">
        <authorList>
            <person name="Gutierrez-Valencia J."/>
        </authorList>
    </citation>
    <scope>NUCLEOTIDE SEQUENCE</scope>
</reference>
<dbReference type="EMBL" id="CAMGYJ010000005">
    <property type="protein sequence ID" value="CAI0415329.1"/>
    <property type="molecule type" value="Genomic_DNA"/>
</dbReference>
<dbReference type="PANTHER" id="PTHR31860:SF4">
    <property type="entry name" value="OS02G0637800 PROTEIN"/>
    <property type="match status" value="1"/>
</dbReference>
<name>A0AAV0JZF4_9ROSI</name>
<dbReference type="Proteomes" id="UP001154282">
    <property type="component" value="Unassembled WGS sequence"/>
</dbReference>
<comment type="caution">
    <text evidence="1">The sequence shown here is derived from an EMBL/GenBank/DDBJ whole genome shotgun (WGS) entry which is preliminary data.</text>
</comment>
<keyword evidence="2" id="KW-1185">Reference proteome</keyword>
<accession>A0AAV0JZF4</accession>
<proteinExistence type="predicted"/>
<dbReference type="PANTHER" id="PTHR31860">
    <property type="entry name" value="HEAT-INDUCIBLE TRANSCRIPTION REPRESSOR (DUF639)-RELATED"/>
    <property type="match status" value="1"/>
</dbReference>
<evidence type="ECO:0000313" key="1">
    <source>
        <dbReference type="EMBL" id="CAI0415329.1"/>
    </source>
</evidence>